<dbReference type="PIRSF" id="PIRSF000103">
    <property type="entry name" value="HIBADH"/>
    <property type="match status" value="1"/>
</dbReference>
<dbReference type="AlphaFoldDB" id="A0A147GXC4"/>
<dbReference type="Pfam" id="PF14833">
    <property type="entry name" value="NAD_binding_11"/>
    <property type="match status" value="1"/>
</dbReference>
<dbReference type="Pfam" id="PF03446">
    <property type="entry name" value="NAD_binding_2"/>
    <property type="match status" value="1"/>
</dbReference>
<dbReference type="GO" id="GO:0051287">
    <property type="term" value="F:NAD binding"/>
    <property type="evidence" value="ECO:0007669"/>
    <property type="project" value="InterPro"/>
</dbReference>
<protein>
    <recommendedName>
        <fullName evidence="8">3-hydroxyisobutyrate dehydrogenase</fullName>
    </recommendedName>
</protein>
<feature type="domain" description="3-hydroxyisobutyrate dehydrogenase-like NAD-binding" evidence="5">
    <location>
        <begin position="167"/>
        <end position="287"/>
    </location>
</feature>
<keyword evidence="2" id="KW-0520">NAD</keyword>
<dbReference type="Gene3D" id="1.10.1040.10">
    <property type="entry name" value="N-(1-d-carboxylethyl)-l-norvaline Dehydrogenase, domain 2"/>
    <property type="match status" value="1"/>
</dbReference>
<name>A0A147GXC4_9BURK</name>
<dbReference type="InterPro" id="IPR006115">
    <property type="entry name" value="6PGDH_NADP-bd"/>
</dbReference>
<dbReference type="PANTHER" id="PTHR22981:SF7">
    <property type="entry name" value="3-HYDROXYISOBUTYRATE DEHYDROGENASE, MITOCHONDRIAL"/>
    <property type="match status" value="1"/>
</dbReference>
<dbReference type="InterPro" id="IPR013328">
    <property type="entry name" value="6PGD_dom2"/>
</dbReference>
<accession>A0A147GXC4</accession>
<proteinExistence type="predicted"/>
<dbReference type="GO" id="GO:0050661">
    <property type="term" value="F:NADP binding"/>
    <property type="evidence" value="ECO:0007669"/>
    <property type="project" value="InterPro"/>
</dbReference>
<dbReference type="OrthoDB" id="9777604at2"/>
<dbReference type="InterPro" id="IPR029154">
    <property type="entry name" value="HIBADH-like_NADP-bd"/>
</dbReference>
<dbReference type="PATRIC" id="fig|433924.3.peg.3959"/>
<organism evidence="6 7">
    <name type="scientific">Pseudacidovorax intermedius</name>
    <dbReference type="NCBI Taxonomy" id="433924"/>
    <lineage>
        <taxon>Bacteria</taxon>
        <taxon>Pseudomonadati</taxon>
        <taxon>Pseudomonadota</taxon>
        <taxon>Betaproteobacteria</taxon>
        <taxon>Burkholderiales</taxon>
        <taxon>Comamonadaceae</taxon>
        <taxon>Pseudacidovorax</taxon>
    </lineage>
</organism>
<dbReference type="PANTHER" id="PTHR22981">
    <property type="entry name" value="3-HYDROXYISOBUTYRATE DEHYDROGENASE-RELATED"/>
    <property type="match status" value="1"/>
</dbReference>
<evidence type="ECO:0000256" key="1">
    <source>
        <dbReference type="ARBA" id="ARBA00023002"/>
    </source>
</evidence>
<reference evidence="6 7" key="1">
    <citation type="journal article" date="2016" name="Front. Microbiol.">
        <title>Genomic Resource of Rice Seed Associated Bacteria.</title>
        <authorList>
            <person name="Midha S."/>
            <person name="Bansal K."/>
            <person name="Sharma S."/>
            <person name="Kumar N."/>
            <person name="Patil P.P."/>
            <person name="Chaudhry V."/>
            <person name="Patil P.B."/>
        </authorList>
    </citation>
    <scope>NUCLEOTIDE SEQUENCE [LARGE SCALE GENOMIC DNA]</scope>
    <source>
        <strain evidence="6 7">NS331</strain>
    </source>
</reference>
<evidence type="ECO:0000259" key="5">
    <source>
        <dbReference type="Pfam" id="PF14833"/>
    </source>
</evidence>
<dbReference type="SUPFAM" id="SSF51735">
    <property type="entry name" value="NAD(P)-binding Rossmann-fold domains"/>
    <property type="match status" value="1"/>
</dbReference>
<dbReference type="InterPro" id="IPR008927">
    <property type="entry name" value="6-PGluconate_DH-like_C_sf"/>
</dbReference>
<dbReference type="Proteomes" id="UP000072741">
    <property type="component" value="Unassembled WGS sequence"/>
</dbReference>
<evidence type="ECO:0000313" key="6">
    <source>
        <dbReference type="EMBL" id="KTT22275.1"/>
    </source>
</evidence>
<keyword evidence="1" id="KW-0560">Oxidoreductase</keyword>
<dbReference type="InterPro" id="IPR036291">
    <property type="entry name" value="NAD(P)-bd_dom_sf"/>
</dbReference>
<dbReference type="EMBL" id="LDSL01000059">
    <property type="protein sequence ID" value="KTT22275.1"/>
    <property type="molecule type" value="Genomic_DNA"/>
</dbReference>
<sequence>MTRPVGFIGLGTMGEPMVATLRRAGVAVLGFDVRPEAAQRLAADTGMEAADSAASVFARCREVIAMVPTSAHLEEMLFGEGGAAPSATPGTLLVDMSSGEPSATRRIGERLAAQDVGMVDAPVSGNVVRARKGDLAIMLGGSDADCERASAVLQPMARAIFRTGALGSGQAMKALNNLASAAGFWIASEVLAIGRKAGLDPVVMLDVLNASTGSNNSTQNKFKPFVLSGNYQGNFLLPLMVKDLGIAAGLARETEADAPLATQVLALWQQALQALGPTADHTEVARLVAERSHTQLH</sequence>
<comment type="caution">
    <text evidence="6">The sequence shown here is derived from an EMBL/GenBank/DDBJ whole genome shotgun (WGS) entry which is preliminary data.</text>
</comment>
<gene>
    <name evidence="6" type="ORF">NS331_09840</name>
</gene>
<dbReference type="InterPro" id="IPR015815">
    <property type="entry name" value="HIBADH-related"/>
</dbReference>
<evidence type="ECO:0000256" key="3">
    <source>
        <dbReference type="PIRSR" id="PIRSR000103-1"/>
    </source>
</evidence>
<evidence type="ECO:0000256" key="2">
    <source>
        <dbReference type="ARBA" id="ARBA00023027"/>
    </source>
</evidence>
<feature type="domain" description="6-phosphogluconate dehydrogenase NADP-binding" evidence="4">
    <location>
        <begin position="5"/>
        <end position="164"/>
    </location>
</feature>
<evidence type="ECO:0000259" key="4">
    <source>
        <dbReference type="Pfam" id="PF03446"/>
    </source>
</evidence>
<evidence type="ECO:0000313" key="7">
    <source>
        <dbReference type="Proteomes" id="UP000072741"/>
    </source>
</evidence>
<dbReference type="RefSeq" id="WP_058641823.1">
    <property type="nucleotide sequence ID" value="NZ_LDSL01000059.1"/>
</dbReference>
<dbReference type="GO" id="GO:0016616">
    <property type="term" value="F:oxidoreductase activity, acting on the CH-OH group of donors, NAD or NADP as acceptor"/>
    <property type="evidence" value="ECO:0007669"/>
    <property type="project" value="TreeGrafter"/>
</dbReference>
<feature type="active site" evidence="3">
    <location>
        <position position="173"/>
    </location>
</feature>
<evidence type="ECO:0008006" key="8">
    <source>
        <dbReference type="Google" id="ProtNLM"/>
    </source>
</evidence>
<dbReference type="SUPFAM" id="SSF48179">
    <property type="entry name" value="6-phosphogluconate dehydrogenase C-terminal domain-like"/>
    <property type="match status" value="1"/>
</dbReference>
<keyword evidence="7" id="KW-1185">Reference proteome</keyword>
<dbReference type="Gene3D" id="3.40.50.720">
    <property type="entry name" value="NAD(P)-binding Rossmann-like Domain"/>
    <property type="match status" value="1"/>
</dbReference>